<evidence type="ECO:0000256" key="6">
    <source>
        <dbReference type="ARBA" id="ARBA00023119"/>
    </source>
</evidence>
<dbReference type="InterPro" id="IPR048287">
    <property type="entry name" value="TSPN-like_N"/>
</dbReference>
<dbReference type="GO" id="GO:0030198">
    <property type="term" value="P:extracellular matrix organization"/>
    <property type="evidence" value="ECO:0007669"/>
    <property type="project" value="TreeGrafter"/>
</dbReference>
<dbReference type="SUPFAM" id="SSF49899">
    <property type="entry name" value="Concanavalin A-like lectins/glucanases"/>
    <property type="match status" value="1"/>
</dbReference>
<comment type="function">
    <text evidence="10">Structural component of hyaline cartilage and vitreous of the eye.</text>
</comment>
<comment type="similarity">
    <text evidence="9">Belongs to the fibril-associated collagens with interrupted helices (FACIT) family.</text>
</comment>
<keyword evidence="17" id="KW-1185">Reference proteome</keyword>
<feature type="compositionally biased region" description="Low complexity" evidence="13">
    <location>
        <begin position="800"/>
        <end position="810"/>
    </location>
</feature>
<dbReference type="Proteomes" id="UP001497482">
    <property type="component" value="Chromosome 16"/>
</dbReference>
<feature type="region of interest" description="Disordered" evidence="13">
    <location>
        <begin position="699"/>
        <end position="822"/>
    </location>
</feature>
<dbReference type="GO" id="GO:0005581">
    <property type="term" value="C:collagen trimer"/>
    <property type="evidence" value="ECO:0007669"/>
    <property type="project" value="UniProtKB-KW"/>
</dbReference>
<protein>
    <recommendedName>
        <fullName evidence="12">Collagen alpha-1(IX) chain</fullName>
    </recommendedName>
</protein>
<sequence>MRRTVRACLLPVSLALLSIALSPALGRFDLITQFQLDVIPLKGVRKVDGSTAHQVSYRLDREANFQIPTMLNFPRGFPDEYSFMVTFRMIKSTVGKVWNVWQIVDEEGHKQAGLRLNGDLQALEYFLMGADGNLQTATFPGLSVLFNTRWHKVMIGVEREQVTLYVDCQPVDRKPIKGKGPINTEGDTLIGRLDSDPDASVVFELQWMLIHCDPNRAQRESCNELPATEEASPCWPGGSSDSMMLAVLADTVKVVWGLQISQCKGRLVYLALKVPGGLLERMAGMEEMVFQVQLVPRGQWALKGRRVRSDCQDREVCLASQDLLDFLVSPVQQVLLAQPLKEPLEHRANLAPLEMKETLGQRVLQGQEGLLDLLDLQDLQVPQGLWGLLVLPLREVGNLETQEQMVLPARLGAWETMDHQVSTASLDPQGPLELREWRGFVDVQGQRAPRGALGAQGEKGPQGEKGESGVPGTDGLDGLSGAGGAKGEPGTPGASGVRGIVGIPGLPGKQGVVGPPGEKGDTGDQGPIGPVGLPGKTGEDGDPGEDGTPGEKGATGVKGDKGAHGEKGFKGHTGLKGDMGPVGPVGPKGSMGDPGLSGDSGVKGDQGPPGVTGVKGERGEKGTRGATGAEGRPGQPGHEGLSGPMGARGLEGESGVPGPPGPRGLPGPKVTDEKLKEMCAAVVEEQLSEFRKELLKKPAALGAPGSPGAAGPPGPPGPAGAAGAAGVPGPVGPKGHHGFFGLPGLPGKKGDTGDKGDKGDRGDDGVGVKGSPGEPGVPGAPGAPGIGKDGKDGAHGETGSPGVPGASGPKGPAGPPGLCDPSTCIARMPPMYMVSGKSASFKSRK</sequence>
<evidence type="ECO:0000256" key="3">
    <source>
        <dbReference type="ARBA" id="ARBA00022530"/>
    </source>
</evidence>
<feature type="compositionally biased region" description="Basic and acidic residues" evidence="13">
    <location>
        <begin position="748"/>
        <end position="766"/>
    </location>
</feature>
<feature type="compositionally biased region" description="Low complexity" evidence="13">
    <location>
        <begin position="699"/>
        <end position="709"/>
    </location>
</feature>
<evidence type="ECO:0000256" key="14">
    <source>
        <dbReference type="SAM" id="SignalP"/>
    </source>
</evidence>
<dbReference type="GO" id="GO:0030020">
    <property type="term" value="F:extracellular matrix structural constituent conferring tensile strength"/>
    <property type="evidence" value="ECO:0007669"/>
    <property type="project" value="TreeGrafter"/>
</dbReference>
<comment type="subunit">
    <text evidence="11">Heterotrimer of an alpha 1(IX), an alpha 2(IX) and an alpha 3(IX) chain.</text>
</comment>
<dbReference type="Gene3D" id="2.60.120.200">
    <property type="match status" value="1"/>
</dbReference>
<evidence type="ECO:0000256" key="1">
    <source>
        <dbReference type="ARBA" id="ARBA00004498"/>
    </source>
</evidence>
<reference evidence="16 17" key="1">
    <citation type="submission" date="2024-04" db="EMBL/GenBank/DDBJ databases">
        <authorList>
            <person name="Waldvogel A.-M."/>
            <person name="Schoenle A."/>
        </authorList>
    </citation>
    <scope>NUCLEOTIDE SEQUENCE [LARGE SCALE GENOMIC DNA]</scope>
</reference>
<feature type="chain" id="PRO_5043371139" description="Collagen alpha-1(IX) chain" evidence="14">
    <location>
        <begin position="27"/>
        <end position="845"/>
    </location>
</feature>
<gene>
    <name evidence="16" type="ORF">KC01_LOCUS14690</name>
</gene>
<dbReference type="AlphaFoldDB" id="A0AAV2KA55"/>
<dbReference type="GO" id="GO:0009887">
    <property type="term" value="P:animal organ morphogenesis"/>
    <property type="evidence" value="ECO:0007669"/>
    <property type="project" value="UniProtKB-ARBA"/>
</dbReference>
<dbReference type="InterPro" id="IPR050149">
    <property type="entry name" value="Collagen_superfamily"/>
</dbReference>
<feature type="compositionally biased region" description="Gly residues" evidence="13">
    <location>
        <begin position="478"/>
        <end position="487"/>
    </location>
</feature>
<dbReference type="InterPro" id="IPR013320">
    <property type="entry name" value="ConA-like_dom_sf"/>
</dbReference>
<dbReference type="Gene3D" id="1.20.5.320">
    <property type="entry name" value="6-Phosphogluconate Dehydrogenase, domain 3"/>
    <property type="match status" value="1"/>
</dbReference>
<dbReference type="GO" id="GO:0031012">
    <property type="term" value="C:extracellular matrix"/>
    <property type="evidence" value="ECO:0007669"/>
    <property type="project" value="TreeGrafter"/>
</dbReference>
<accession>A0AAV2KA55</accession>
<dbReference type="SMART" id="SM00210">
    <property type="entry name" value="TSPN"/>
    <property type="match status" value="1"/>
</dbReference>
<dbReference type="Pfam" id="PF01391">
    <property type="entry name" value="Collagen"/>
    <property type="match status" value="3"/>
</dbReference>
<dbReference type="EMBL" id="OZ035838">
    <property type="protein sequence ID" value="CAL1584334.1"/>
    <property type="molecule type" value="Genomic_DNA"/>
</dbReference>
<keyword evidence="4 14" id="KW-0732">Signal</keyword>
<evidence type="ECO:0000256" key="7">
    <source>
        <dbReference type="ARBA" id="ARBA00023157"/>
    </source>
</evidence>
<evidence type="ECO:0000313" key="16">
    <source>
        <dbReference type="EMBL" id="CAL1584334.1"/>
    </source>
</evidence>
<dbReference type="GO" id="GO:0005615">
    <property type="term" value="C:extracellular space"/>
    <property type="evidence" value="ECO:0007669"/>
    <property type="project" value="TreeGrafter"/>
</dbReference>
<evidence type="ECO:0000259" key="15">
    <source>
        <dbReference type="SMART" id="SM00210"/>
    </source>
</evidence>
<evidence type="ECO:0000256" key="10">
    <source>
        <dbReference type="ARBA" id="ARBA00054091"/>
    </source>
</evidence>
<comment type="subcellular location">
    <subcellularLocation>
        <location evidence="1">Secreted</location>
        <location evidence="1">Extracellular space</location>
        <location evidence="1">Extracellular matrix</location>
    </subcellularLocation>
</comment>
<feature type="domain" description="Thrombospondin-like N-terminal" evidence="15">
    <location>
        <begin position="27"/>
        <end position="214"/>
    </location>
</feature>
<evidence type="ECO:0000313" key="17">
    <source>
        <dbReference type="Proteomes" id="UP001497482"/>
    </source>
</evidence>
<evidence type="ECO:0000256" key="11">
    <source>
        <dbReference type="ARBA" id="ARBA00063820"/>
    </source>
</evidence>
<evidence type="ECO:0000256" key="13">
    <source>
        <dbReference type="SAM" id="MobiDB-lite"/>
    </source>
</evidence>
<feature type="signal peptide" evidence="14">
    <location>
        <begin position="1"/>
        <end position="26"/>
    </location>
</feature>
<name>A0AAV2KA55_KNICA</name>
<keyword evidence="7" id="KW-1015">Disulfide bond</keyword>
<keyword evidence="6" id="KW-0176">Collagen</keyword>
<keyword evidence="8" id="KW-0379">Hydroxylation</keyword>
<feature type="compositionally biased region" description="Basic and acidic residues" evidence="13">
    <location>
        <begin position="558"/>
        <end position="569"/>
    </location>
</feature>
<evidence type="ECO:0000256" key="8">
    <source>
        <dbReference type="ARBA" id="ARBA00023278"/>
    </source>
</evidence>
<evidence type="ECO:0000256" key="9">
    <source>
        <dbReference type="ARBA" id="ARBA00049648"/>
    </source>
</evidence>
<dbReference type="PANTHER" id="PTHR24023:SF1112">
    <property type="entry name" value="COL_CUTICLE_N DOMAIN-CONTAINING PROTEIN-RELATED"/>
    <property type="match status" value="1"/>
</dbReference>
<keyword evidence="3" id="KW-0272">Extracellular matrix</keyword>
<feature type="region of interest" description="Disordered" evidence="13">
    <location>
        <begin position="448"/>
        <end position="670"/>
    </location>
</feature>
<evidence type="ECO:0000256" key="5">
    <source>
        <dbReference type="ARBA" id="ARBA00022737"/>
    </source>
</evidence>
<keyword evidence="5" id="KW-0677">Repeat</keyword>
<proteinExistence type="inferred from homology"/>
<feature type="compositionally biased region" description="Low complexity" evidence="13">
    <location>
        <begin position="719"/>
        <end position="728"/>
    </location>
</feature>
<keyword evidence="2" id="KW-0964">Secreted</keyword>
<organism evidence="16 17">
    <name type="scientific">Knipowitschia caucasica</name>
    <name type="common">Caucasian dwarf goby</name>
    <name type="synonym">Pomatoschistus caucasicus</name>
    <dbReference type="NCBI Taxonomy" id="637954"/>
    <lineage>
        <taxon>Eukaryota</taxon>
        <taxon>Metazoa</taxon>
        <taxon>Chordata</taxon>
        <taxon>Craniata</taxon>
        <taxon>Vertebrata</taxon>
        <taxon>Euteleostomi</taxon>
        <taxon>Actinopterygii</taxon>
        <taxon>Neopterygii</taxon>
        <taxon>Teleostei</taxon>
        <taxon>Neoteleostei</taxon>
        <taxon>Acanthomorphata</taxon>
        <taxon>Gobiaria</taxon>
        <taxon>Gobiiformes</taxon>
        <taxon>Gobioidei</taxon>
        <taxon>Gobiidae</taxon>
        <taxon>Gobiinae</taxon>
        <taxon>Knipowitschia</taxon>
    </lineage>
</organism>
<dbReference type="PANTHER" id="PTHR24023">
    <property type="entry name" value="COLLAGEN ALPHA"/>
    <property type="match status" value="1"/>
</dbReference>
<evidence type="ECO:0000256" key="4">
    <source>
        <dbReference type="ARBA" id="ARBA00022729"/>
    </source>
</evidence>
<dbReference type="FunFam" id="2.60.120.200:FF:000105">
    <property type="entry name" value="Collagen type IX alpha 1 chain"/>
    <property type="match status" value="1"/>
</dbReference>
<evidence type="ECO:0000256" key="12">
    <source>
        <dbReference type="ARBA" id="ARBA00074726"/>
    </source>
</evidence>
<dbReference type="InterPro" id="IPR008160">
    <property type="entry name" value="Collagen"/>
</dbReference>
<evidence type="ECO:0000256" key="2">
    <source>
        <dbReference type="ARBA" id="ARBA00022525"/>
    </source>
</evidence>